<name>A0ABP8FI67_9BACT</name>
<organism evidence="2 3">
    <name type="scientific">Compostibacter hankyongensis</name>
    <dbReference type="NCBI Taxonomy" id="1007089"/>
    <lineage>
        <taxon>Bacteria</taxon>
        <taxon>Pseudomonadati</taxon>
        <taxon>Bacteroidota</taxon>
        <taxon>Chitinophagia</taxon>
        <taxon>Chitinophagales</taxon>
        <taxon>Chitinophagaceae</taxon>
        <taxon>Compostibacter</taxon>
    </lineage>
</organism>
<evidence type="ECO:0000313" key="3">
    <source>
        <dbReference type="Proteomes" id="UP001501207"/>
    </source>
</evidence>
<comment type="caution">
    <text evidence="2">The sequence shown here is derived from an EMBL/GenBank/DDBJ whole genome shotgun (WGS) entry which is preliminary data.</text>
</comment>
<dbReference type="InterPro" id="IPR019861">
    <property type="entry name" value="PorP/SprF_Bacteroidetes"/>
</dbReference>
<feature type="chain" id="PRO_5045745939" description="Type IX secretion system membrane protein PorP/SprF" evidence="1">
    <location>
        <begin position="25"/>
        <end position="341"/>
    </location>
</feature>
<reference evidence="3" key="1">
    <citation type="journal article" date="2019" name="Int. J. Syst. Evol. Microbiol.">
        <title>The Global Catalogue of Microorganisms (GCM) 10K type strain sequencing project: providing services to taxonomists for standard genome sequencing and annotation.</title>
        <authorList>
            <consortium name="The Broad Institute Genomics Platform"/>
            <consortium name="The Broad Institute Genome Sequencing Center for Infectious Disease"/>
            <person name="Wu L."/>
            <person name="Ma J."/>
        </authorList>
    </citation>
    <scope>NUCLEOTIDE SEQUENCE [LARGE SCALE GENOMIC DNA]</scope>
    <source>
        <strain evidence="3">JCM 17664</strain>
    </source>
</reference>
<sequence>MRNLLLLPLFTAVVLLCNVRPAGAQDQHFTQFFASPLTLNPGFTGLFNGDFRVAGNYRNQWYTLSTPFVTGTVSADFDILKNTIAYNDIWGVGVLAMYDQTGGGGLRSNYLGLSTAYHKGLDEEGRQTLALGLQIALSQKRLDLQKLSFENQLTNMGFNPTLPSGEYFNRTSLSYVDYNVGLLYNAAIGEADNLYFGASYYHITEPDEAFLKQADYLKARYTLHGGGGFVVSEAVRVYASALYMQQGGAQEINTGGALGLVVNKVEDNPTIFYIGGWYRWNDAISPYIGLEVGSFQAGMSYDINISDLSPASHYQGGLELSLIYIHQHRDPNRKKLVCPKF</sequence>
<evidence type="ECO:0008006" key="4">
    <source>
        <dbReference type="Google" id="ProtNLM"/>
    </source>
</evidence>
<feature type="signal peptide" evidence="1">
    <location>
        <begin position="1"/>
        <end position="24"/>
    </location>
</feature>
<dbReference type="NCBIfam" id="TIGR03519">
    <property type="entry name" value="T9SS_PorP_fam"/>
    <property type="match status" value="1"/>
</dbReference>
<keyword evidence="3" id="KW-1185">Reference proteome</keyword>
<protein>
    <recommendedName>
        <fullName evidence="4">Type IX secretion system membrane protein PorP/SprF</fullName>
    </recommendedName>
</protein>
<evidence type="ECO:0000256" key="1">
    <source>
        <dbReference type="SAM" id="SignalP"/>
    </source>
</evidence>
<gene>
    <name evidence="2" type="ORF">GCM10023143_08780</name>
</gene>
<dbReference type="EMBL" id="BAABFN010000001">
    <property type="protein sequence ID" value="GAA4304403.1"/>
    <property type="molecule type" value="Genomic_DNA"/>
</dbReference>
<dbReference type="Pfam" id="PF11751">
    <property type="entry name" value="PorP_SprF"/>
    <property type="match status" value="1"/>
</dbReference>
<dbReference type="RefSeq" id="WP_344975962.1">
    <property type="nucleotide sequence ID" value="NZ_BAABFN010000001.1"/>
</dbReference>
<evidence type="ECO:0000313" key="2">
    <source>
        <dbReference type="EMBL" id="GAA4304403.1"/>
    </source>
</evidence>
<proteinExistence type="predicted"/>
<keyword evidence="1" id="KW-0732">Signal</keyword>
<dbReference type="Proteomes" id="UP001501207">
    <property type="component" value="Unassembled WGS sequence"/>
</dbReference>
<accession>A0ABP8FI67</accession>